<gene>
    <name evidence="11" type="ORF">SAMN02745947_04667</name>
</gene>
<dbReference type="PANTHER" id="PTHR11070">
    <property type="entry name" value="UVRD / RECB / PCRA DNA HELICASE FAMILY MEMBER"/>
    <property type="match status" value="1"/>
</dbReference>
<feature type="domain" description="UvrD-like helicase ATP-binding" evidence="10">
    <location>
        <begin position="265"/>
        <end position="593"/>
    </location>
</feature>
<dbReference type="InterPro" id="IPR014017">
    <property type="entry name" value="DNA_helicase_UvrD-like_C"/>
</dbReference>
<keyword evidence="5" id="KW-0413">Isomerase</keyword>
<evidence type="ECO:0000256" key="6">
    <source>
        <dbReference type="ARBA" id="ARBA00034617"/>
    </source>
</evidence>
<keyword evidence="3 9" id="KW-0347">Helicase</keyword>
<evidence type="ECO:0000256" key="1">
    <source>
        <dbReference type="ARBA" id="ARBA00022741"/>
    </source>
</evidence>
<dbReference type="Pfam" id="PF00580">
    <property type="entry name" value="UvrD-helicase"/>
    <property type="match status" value="1"/>
</dbReference>
<dbReference type="RefSeq" id="WP_085470326.1">
    <property type="nucleotide sequence ID" value="NZ_FXAV01000018.1"/>
</dbReference>
<comment type="caution">
    <text evidence="11">The sequence shown here is derived from an EMBL/GenBank/DDBJ whole genome shotgun (WGS) entry which is preliminary data.</text>
</comment>
<protein>
    <recommendedName>
        <fullName evidence="7">DNA 3'-5' helicase</fullName>
        <ecNumber evidence="7">5.6.2.4</ecNumber>
    </recommendedName>
</protein>
<organism evidence="11 12">
    <name type="scientific">Rhodococcus rhodochrous J3</name>
    <dbReference type="NCBI Taxonomy" id="903528"/>
    <lineage>
        <taxon>Bacteria</taxon>
        <taxon>Bacillati</taxon>
        <taxon>Actinomycetota</taxon>
        <taxon>Actinomycetes</taxon>
        <taxon>Mycobacteriales</taxon>
        <taxon>Nocardiaceae</taxon>
        <taxon>Rhodococcus</taxon>
    </lineage>
</organism>
<evidence type="ECO:0000313" key="12">
    <source>
        <dbReference type="Proteomes" id="UP000193566"/>
    </source>
</evidence>
<evidence type="ECO:0000256" key="8">
    <source>
        <dbReference type="ARBA" id="ARBA00048988"/>
    </source>
</evidence>
<dbReference type="InterPro" id="IPR027417">
    <property type="entry name" value="P-loop_NTPase"/>
</dbReference>
<comment type="catalytic activity">
    <reaction evidence="8">
        <text>ATP + H2O = ADP + phosphate + H(+)</text>
        <dbReference type="Rhea" id="RHEA:13065"/>
        <dbReference type="ChEBI" id="CHEBI:15377"/>
        <dbReference type="ChEBI" id="CHEBI:15378"/>
        <dbReference type="ChEBI" id="CHEBI:30616"/>
        <dbReference type="ChEBI" id="CHEBI:43474"/>
        <dbReference type="ChEBI" id="CHEBI:456216"/>
        <dbReference type="EC" id="5.6.2.4"/>
    </reaction>
</comment>
<keyword evidence="4 9" id="KW-0067">ATP-binding</keyword>
<evidence type="ECO:0000313" key="11">
    <source>
        <dbReference type="EMBL" id="SMG55765.1"/>
    </source>
</evidence>
<evidence type="ECO:0000256" key="7">
    <source>
        <dbReference type="ARBA" id="ARBA00034808"/>
    </source>
</evidence>
<evidence type="ECO:0000256" key="3">
    <source>
        <dbReference type="ARBA" id="ARBA00022806"/>
    </source>
</evidence>
<name>A0ABY1MGT3_RHORH</name>
<keyword evidence="2 9" id="KW-0378">Hydrolase</keyword>
<keyword evidence="1 9" id="KW-0547">Nucleotide-binding</keyword>
<evidence type="ECO:0000256" key="4">
    <source>
        <dbReference type="ARBA" id="ARBA00022840"/>
    </source>
</evidence>
<evidence type="ECO:0000259" key="10">
    <source>
        <dbReference type="PROSITE" id="PS51198"/>
    </source>
</evidence>
<accession>A0ABY1MGT3</accession>
<dbReference type="EC" id="5.6.2.4" evidence="7"/>
<proteinExistence type="predicted"/>
<dbReference type="InterPro" id="IPR014016">
    <property type="entry name" value="UvrD-like_ATP-bd"/>
</dbReference>
<evidence type="ECO:0000256" key="5">
    <source>
        <dbReference type="ARBA" id="ARBA00023235"/>
    </source>
</evidence>
<dbReference type="PROSITE" id="PS51198">
    <property type="entry name" value="UVRD_HELICASE_ATP_BIND"/>
    <property type="match status" value="1"/>
</dbReference>
<dbReference type="EMBL" id="FXAV01000018">
    <property type="protein sequence ID" value="SMG55765.1"/>
    <property type="molecule type" value="Genomic_DNA"/>
</dbReference>
<sequence>MANLVIASNNKAMRKLDRSVKNKVMDFFEKLSADDTAPGLHIEPLKVAADPRVRTGRVDLHYRAILFRVEDQFGDPTYIYMGTWPHDEANSLAERSTLRVNPINGALEGIIGELDGTADRKKRVVVPDPTGELDRALAKSTDTPPYLPGLGFTLADLTDKLGIDPAIAELAMEAPDEDAILHIAEKALEWEGSALLELVTGISIDEIRAKHGFTEAPIDPTLDEDQQILEALERPASKMQFAYIEDDEELRRVIESGDFGAWRTFLHPEQRAYAEKDQSGSFRLSGGAGTGKTVVAIHRARHLAKQNPDARIILTTYNKTLALGLEADLRFLDPSITIASKPGNPGIYVRGIDALAKAVLDQADDLGPASEAVLGAAYHFGHARTRSDVVWREVIDATDSGLDAKLATPTFLENEYVAVVLANKVTTLEQYAKVARPGRGVRLSRPQRMAVWKLIEGYRRHSRMDGTLSFPEVLAVAAEHLRLRNEAERGYIADHVIVDEAQDLHATHWALLRALVAEGPNDLFIAEDSHQRIYGQPVVLGRLGIKIVGRSRRLTLNYRTTAQNLHFAVGILSGAEYKDLEQGEESTTEYRSARLGPNPRLVECSSQTEEIETVAAQIQQWIDDGIEPETIAVLTRGLDERGRFVRALGERGIDARALEDNQPSSGHVQVLTMHRAKGMEFSRVILAGVDDAHVPSLASLRAVPEEEKDEAMLRERSLLYVSASRARDELVVTWSGKRSALLTGSSEFRVAKVTDPVKNPSDTK</sequence>
<keyword evidence="12" id="KW-1185">Reference proteome</keyword>
<comment type="catalytic activity">
    <reaction evidence="6">
        <text>Couples ATP hydrolysis with the unwinding of duplex DNA by translocating in the 3'-5' direction.</text>
        <dbReference type="EC" id="5.6.2.4"/>
    </reaction>
</comment>
<evidence type="ECO:0000256" key="9">
    <source>
        <dbReference type="PROSITE-ProRule" id="PRU00560"/>
    </source>
</evidence>
<dbReference type="InterPro" id="IPR000212">
    <property type="entry name" value="DNA_helicase_UvrD/REP"/>
</dbReference>
<reference evidence="11 12" key="1">
    <citation type="submission" date="2017-04" db="EMBL/GenBank/DDBJ databases">
        <authorList>
            <person name="Varghese N."/>
            <person name="Submissions S."/>
        </authorList>
    </citation>
    <scope>NUCLEOTIDE SEQUENCE [LARGE SCALE GENOMIC DNA]</scope>
    <source>
        <strain evidence="11 12">J3</strain>
    </source>
</reference>
<feature type="binding site" evidence="9">
    <location>
        <begin position="286"/>
        <end position="293"/>
    </location>
    <ligand>
        <name>ATP</name>
        <dbReference type="ChEBI" id="CHEBI:30616"/>
    </ligand>
</feature>
<dbReference type="Pfam" id="PF13361">
    <property type="entry name" value="UvrD_C"/>
    <property type="match status" value="2"/>
</dbReference>
<evidence type="ECO:0000256" key="2">
    <source>
        <dbReference type="ARBA" id="ARBA00022801"/>
    </source>
</evidence>
<dbReference type="Gene3D" id="3.40.50.300">
    <property type="entry name" value="P-loop containing nucleotide triphosphate hydrolases"/>
    <property type="match status" value="2"/>
</dbReference>
<dbReference type="SUPFAM" id="SSF52540">
    <property type="entry name" value="P-loop containing nucleoside triphosphate hydrolases"/>
    <property type="match status" value="1"/>
</dbReference>
<dbReference type="Proteomes" id="UP000193566">
    <property type="component" value="Unassembled WGS sequence"/>
</dbReference>
<dbReference type="PANTHER" id="PTHR11070:SF45">
    <property type="entry name" value="DNA 3'-5' HELICASE"/>
    <property type="match status" value="1"/>
</dbReference>